<comment type="caution">
    <text evidence="10">The sequence shown here is derived from an EMBL/GenBank/DDBJ whole genome shotgun (WGS) entry which is preliminary data.</text>
</comment>
<protein>
    <submittedName>
        <fullName evidence="10">LETM1 domain-containing protein YLH47, mitochondrial</fullName>
    </submittedName>
</protein>
<dbReference type="STRING" id="154538.A0A1M2VRE2"/>
<dbReference type="InterPro" id="IPR033122">
    <property type="entry name" value="LETM1-like_RBD"/>
</dbReference>
<proteinExistence type="predicted"/>
<dbReference type="Proteomes" id="UP000184267">
    <property type="component" value="Unassembled WGS sequence"/>
</dbReference>
<evidence type="ECO:0000256" key="4">
    <source>
        <dbReference type="ARBA" id="ARBA00022989"/>
    </source>
</evidence>
<dbReference type="OMA" id="WETRFIR"/>
<dbReference type="PROSITE" id="PS51758">
    <property type="entry name" value="LETM1_RBD"/>
    <property type="match status" value="1"/>
</dbReference>
<dbReference type="AlphaFoldDB" id="A0A1M2VRE2"/>
<name>A0A1M2VRE2_TRAPU</name>
<dbReference type="GO" id="GO:0043022">
    <property type="term" value="F:ribosome binding"/>
    <property type="evidence" value="ECO:0007669"/>
    <property type="project" value="InterPro"/>
</dbReference>
<evidence type="ECO:0000256" key="6">
    <source>
        <dbReference type="ARBA" id="ARBA00023136"/>
    </source>
</evidence>
<keyword evidence="2" id="KW-0812">Transmembrane</keyword>
<evidence type="ECO:0000256" key="1">
    <source>
        <dbReference type="ARBA" id="ARBA00004434"/>
    </source>
</evidence>
<feature type="domain" description="Letm1 RBD" evidence="9">
    <location>
        <begin position="259"/>
        <end position="437"/>
    </location>
</feature>
<keyword evidence="5 7" id="KW-0496">Mitochondrion</keyword>
<feature type="region of interest" description="Disordered" evidence="8">
    <location>
        <begin position="70"/>
        <end position="157"/>
    </location>
</feature>
<feature type="compositionally biased region" description="Low complexity" evidence="8">
    <location>
        <begin position="113"/>
        <end position="157"/>
    </location>
</feature>
<gene>
    <name evidence="10" type="ORF">TRAPUB_13342</name>
</gene>
<evidence type="ECO:0000256" key="8">
    <source>
        <dbReference type="SAM" id="MobiDB-lite"/>
    </source>
</evidence>
<keyword evidence="4" id="KW-1133">Transmembrane helix</keyword>
<dbReference type="PANTHER" id="PTHR14009:SF1">
    <property type="entry name" value="MITOCHONDRIAL PROTON_CALCIUM EXCHANGER PROTEIN"/>
    <property type="match status" value="1"/>
</dbReference>
<keyword evidence="6" id="KW-0472">Membrane</keyword>
<sequence>MAWWTGVCSLSFRGHAHLLRTQPVSLSRAVAKHHRAVTARRYSSRNITLSARTLDGSSWRTSGPVAIYPFGSRFVSTTPPPTTVSTSKEIPPTLPGSSPRKHKVELRPGPVKPAKSSDPAPASTSSPASSAPSAASEHTPSTSQSTSESSASITSSTHAHGVIEVAKEDYEEASKHGILAPPPADASWAGKLFHQAKELFKFYWNGVKLINTNRLRVRAMHARVAAGGAPLSRWETRFIANYKRDALKLIPFALIIIIAEEAIPLVVIYTPFLLPSTCLLPSQKERIDNKRREKQRDFALAMRSTFEQVHARALAEPTATADALLDRSALIPFSGVLSLSTFGIPPMRLRRIKNHLQALATDDALLTRENAGERLSVNELRDALEERGIVTEGLSTEAQRARLRWWLAQTGADSDPVHTRVLAIARNTIGQHDAAQA</sequence>
<dbReference type="InterPro" id="IPR044202">
    <property type="entry name" value="LETM1/MDM38-like"/>
</dbReference>
<evidence type="ECO:0000256" key="7">
    <source>
        <dbReference type="PROSITE-ProRule" id="PRU01094"/>
    </source>
</evidence>
<dbReference type="OrthoDB" id="73691at2759"/>
<evidence type="ECO:0000313" key="11">
    <source>
        <dbReference type="Proteomes" id="UP000184267"/>
    </source>
</evidence>
<organism evidence="10 11">
    <name type="scientific">Trametes pubescens</name>
    <name type="common">White-rot fungus</name>
    <dbReference type="NCBI Taxonomy" id="154538"/>
    <lineage>
        <taxon>Eukaryota</taxon>
        <taxon>Fungi</taxon>
        <taxon>Dikarya</taxon>
        <taxon>Basidiomycota</taxon>
        <taxon>Agaricomycotina</taxon>
        <taxon>Agaricomycetes</taxon>
        <taxon>Polyporales</taxon>
        <taxon>Polyporaceae</taxon>
        <taxon>Trametes</taxon>
    </lineage>
</organism>
<dbReference type="PANTHER" id="PTHR14009">
    <property type="entry name" value="LEUCINE ZIPPER-EF-HAND CONTAINING TRANSMEMBRANE PROTEIN"/>
    <property type="match status" value="1"/>
</dbReference>
<dbReference type="GO" id="GO:0030003">
    <property type="term" value="P:intracellular monoatomic cation homeostasis"/>
    <property type="evidence" value="ECO:0007669"/>
    <property type="project" value="TreeGrafter"/>
</dbReference>
<accession>A0A1M2VRE2</accession>
<evidence type="ECO:0000259" key="9">
    <source>
        <dbReference type="PROSITE" id="PS51758"/>
    </source>
</evidence>
<evidence type="ECO:0000256" key="5">
    <source>
        <dbReference type="ARBA" id="ARBA00023128"/>
    </source>
</evidence>
<dbReference type="EMBL" id="MNAD01000811">
    <property type="protein sequence ID" value="OJT10136.1"/>
    <property type="molecule type" value="Genomic_DNA"/>
</dbReference>
<dbReference type="GO" id="GO:0005743">
    <property type="term" value="C:mitochondrial inner membrane"/>
    <property type="evidence" value="ECO:0007669"/>
    <property type="project" value="UniProtKB-SubCell"/>
</dbReference>
<evidence type="ECO:0000313" key="10">
    <source>
        <dbReference type="EMBL" id="OJT10136.1"/>
    </source>
</evidence>
<keyword evidence="3" id="KW-0999">Mitochondrion inner membrane</keyword>
<evidence type="ECO:0000256" key="3">
    <source>
        <dbReference type="ARBA" id="ARBA00022792"/>
    </source>
</evidence>
<reference evidence="10 11" key="1">
    <citation type="submission" date="2016-10" db="EMBL/GenBank/DDBJ databases">
        <title>Genome sequence of the basidiomycete white-rot fungus Trametes pubescens.</title>
        <authorList>
            <person name="Makela M.R."/>
            <person name="Granchi Z."/>
            <person name="Peng M."/>
            <person name="De Vries R.P."/>
            <person name="Grigoriev I."/>
            <person name="Riley R."/>
            <person name="Hilden K."/>
        </authorList>
    </citation>
    <scope>NUCLEOTIDE SEQUENCE [LARGE SCALE GENOMIC DNA]</scope>
    <source>
        <strain evidence="10 11">FBCC735</strain>
    </source>
</reference>
<comment type="subcellular location">
    <subcellularLocation>
        <location evidence="1">Mitochondrion inner membrane</location>
        <topology evidence="1">Single-pass membrane protein</topology>
    </subcellularLocation>
</comment>
<evidence type="ECO:0000256" key="2">
    <source>
        <dbReference type="ARBA" id="ARBA00022692"/>
    </source>
</evidence>
<dbReference type="Pfam" id="PF07766">
    <property type="entry name" value="LETM1_RBD"/>
    <property type="match status" value="2"/>
</dbReference>
<keyword evidence="11" id="KW-1185">Reference proteome</keyword>